<proteinExistence type="predicted"/>
<keyword evidence="1" id="KW-0812">Transmembrane</keyword>
<evidence type="ECO:0000313" key="2">
    <source>
        <dbReference type="EMBL" id="AEN94418.1"/>
    </source>
</evidence>
<sequence>MAFKIGNTETKNSYSMNVQGDAKDINLHIVDGATKGEETSIRTVMNSAGKTASKVIASTGDLLSAPAVWLKDMHQNWLSYMVVVAVIFGSAVFFYCALSLYCHRKKNSKVQSQFTELSKIIANKMTTSTQPLALPQKSVSTLLCLEENLRV</sequence>
<accession>G3KGW1</accession>
<protein>
    <submittedName>
        <fullName evidence="2">Uncharacterized protein</fullName>
    </submittedName>
</protein>
<feature type="transmembrane region" description="Helical" evidence="1">
    <location>
        <begin position="77"/>
        <end position="102"/>
    </location>
</feature>
<dbReference type="AlphaFoldDB" id="G3KGW1"/>
<name>G3KGW1_ADIVA</name>
<reference evidence="2" key="1">
    <citation type="journal article" date="2011" name="Proc. Natl. Acad. Sci. U.S.A.">
        <title>A widespread class of reverse transcriptase-related cellular genes.</title>
        <authorList>
            <person name="Gladyshev E.A."/>
            <person name="Arkhipova I.R."/>
        </authorList>
    </citation>
    <scope>NUCLEOTIDE SEQUENCE</scope>
</reference>
<dbReference type="EMBL" id="JN235988">
    <property type="protein sequence ID" value="AEN94418.1"/>
    <property type="molecule type" value="Genomic_DNA"/>
</dbReference>
<organism evidence="2">
    <name type="scientific">Adineta vaga</name>
    <name type="common">Rotifer</name>
    <name type="synonym">Callidina vaga</name>
    <dbReference type="NCBI Taxonomy" id="104782"/>
    <lineage>
        <taxon>Eukaryota</taxon>
        <taxon>Metazoa</taxon>
        <taxon>Spiralia</taxon>
        <taxon>Gnathifera</taxon>
        <taxon>Rotifera</taxon>
        <taxon>Eurotatoria</taxon>
        <taxon>Bdelloidea</taxon>
        <taxon>Adinetida</taxon>
        <taxon>Adinetidae</taxon>
        <taxon>Adineta</taxon>
    </lineage>
</organism>
<evidence type="ECO:0000256" key="1">
    <source>
        <dbReference type="SAM" id="Phobius"/>
    </source>
</evidence>
<keyword evidence="1" id="KW-0472">Membrane</keyword>
<keyword evidence="1" id="KW-1133">Transmembrane helix</keyword>